<name>A0AA88Y412_PINIB</name>
<keyword evidence="2" id="KW-1185">Reference proteome</keyword>
<proteinExistence type="predicted"/>
<dbReference type="Gene3D" id="3.60.10.10">
    <property type="entry name" value="Endonuclease/exonuclease/phosphatase"/>
    <property type="match status" value="1"/>
</dbReference>
<dbReference type="Proteomes" id="UP001186944">
    <property type="component" value="Unassembled WGS sequence"/>
</dbReference>
<comment type="caution">
    <text evidence="1">The sequence shown here is derived from an EMBL/GenBank/DDBJ whole genome shotgun (WGS) entry which is preliminary data.</text>
</comment>
<sequence>MGDFNARTSNDHDFISIEDANNDCFIAEIIDSNYNLNVFEQYGISKIRNNKDTRKNNFGNQLLHFCKNNDLRICNGRVGKDKHNGSFTCKNASVVDYVLCSSDVFELVEDFDVLEFNSLLSDAHCPLSLTLHKQELDNGLYYNNEQVLTQKTKIKKWDNDKCGEFVSNIDSHKIEEIIESFDEMDDSVNIDEIVSKTSDVLLSAASSALGTYKFKEGMKMKDISKDKKPWFDDKCNHARTLYRRAKGQYRRHRNELFLNRCKYAEQEYKSTMNNCMKTYRNELKRKLKTMKSNNPKDYWKLINSGKKGQGQGNITIDALYDFFKNLNSNDEQGTDDDGDTDLDDDLDGDNLNDIINGAITIEEVKKAISSLKKNKASSDDDILNEYIKNSTTKMINLYVKLFNAIFNSGRLPEAWLRRDSTPRWRQHYLLSHFL</sequence>
<evidence type="ECO:0008006" key="3">
    <source>
        <dbReference type="Google" id="ProtNLM"/>
    </source>
</evidence>
<dbReference type="AlphaFoldDB" id="A0AA88Y412"/>
<evidence type="ECO:0000313" key="2">
    <source>
        <dbReference type="Proteomes" id="UP001186944"/>
    </source>
</evidence>
<gene>
    <name evidence="1" type="ORF">FSP39_009581</name>
</gene>
<dbReference type="InterPro" id="IPR036691">
    <property type="entry name" value="Endo/exonu/phosph_ase_sf"/>
</dbReference>
<dbReference type="EMBL" id="VSWD01000007">
    <property type="protein sequence ID" value="KAK3097431.1"/>
    <property type="molecule type" value="Genomic_DNA"/>
</dbReference>
<protein>
    <recommendedName>
        <fullName evidence="3">Endonuclease/exonuclease/phosphatase domain-containing protein</fullName>
    </recommendedName>
</protein>
<reference evidence="1" key="1">
    <citation type="submission" date="2019-08" db="EMBL/GenBank/DDBJ databases">
        <title>The improved chromosome-level genome for the pearl oyster Pinctada fucata martensii using PacBio sequencing and Hi-C.</title>
        <authorList>
            <person name="Zheng Z."/>
        </authorList>
    </citation>
    <scope>NUCLEOTIDE SEQUENCE</scope>
    <source>
        <strain evidence="1">ZZ-2019</strain>
        <tissue evidence="1">Adductor muscle</tissue>
    </source>
</reference>
<organism evidence="1 2">
    <name type="scientific">Pinctada imbricata</name>
    <name type="common">Atlantic pearl-oyster</name>
    <name type="synonym">Pinctada martensii</name>
    <dbReference type="NCBI Taxonomy" id="66713"/>
    <lineage>
        <taxon>Eukaryota</taxon>
        <taxon>Metazoa</taxon>
        <taxon>Spiralia</taxon>
        <taxon>Lophotrochozoa</taxon>
        <taxon>Mollusca</taxon>
        <taxon>Bivalvia</taxon>
        <taxon>Autobranchia</taxon>
        <taxon>Pteriomorphia</taxon>
        <taxon>Pterioida</taxon>
        <taxon>Pterioidea</taxon>
        <taxon>Pteriidae</taxon>
        <taxon>Pinctada</taxon>
    </lineage>
</organism>
<evidence type="ECO:0000313" key="1">
    <source>
        <dbReference type="EMBL" id="KAK3097431.1"/>
    </source>
</evidence>
<accession>A0AA88Y412</accession>